<dbReference type="Proteomes" id="UP000694941">
    <property type="component" value="Unplaced"/>
</dbReference>
<dbReference type="Gene3D" id="2.10.10.100">
    <property type="match status" value="1"/>
</dbReference>
<evidence type="ECO:0000256" key="1">
    <source>
        <dbReference type="ARBA" id="ARBA00005208"/>
    </source>
</evidence>
<comment type="pathway">
    <text evidence="1">Nucleotide-sugar biosynthesis; UDP-N-acetyl-alpha-D-glucosamine biosynthesis; UDP-N-acetyl-alpha-D-glucosamine from N-acetyl-alpha-D-glucosamine 1-phosphate: step 1/1.</text>
</comment>
<comment type="catalytic activity">
    <reaction evidence="6">
        <text>N-acetyl-alpha-D-glucosamine 1-phosphate + UTP + H(+) = UDP-N-acetyl-alpha-D-glucosamine + diphosphate</text>
        <dbReference type="Rhea" id="RHEA:13509"/>
        <dbReference type="ChEBI" id="CHEBI:15378"/>
        <dbReference type="ChEBI" id="CHEBI:33019"/>
        <dbReference type="ChEBI" id="CHEBI:46398"/>
        <dbReference type="ChEBI" id="CHEBI:57705"/>
        <dbReference type="ChEBI" id="CHEBI:57776"/>
        <dbReference type="EC" id="2.7.7.23"/>
    </reaction>
</comment>
<keyword evidence="4" id="KW-0808">Transferase</keyword>
<comment type="similarity">
    <text evidence="2">Belongs to the UDPGP type 1 family.</text>
</comment>
<dbReference type="InterPro" id="IPR029044">
    <property type="entry name" value="Nucleotide-diphossugar_trans"/>
</dbReference>
<evidence type="ECO:0000256" key="6">
    <source>
        <dbReference type="ARBA" id="ARBA00048493"/>
    </source>
</evidence>
<evidence type="ECO:0000256" key="4">
    <source>
        <dbReference type="ARBA" id="ARBA00022679"/>
    </source>
</evidence>
<evidence type="ECO:0000313" key="11">
    <source>
        <dbReference type="RefSeq" id="XP_022250404.1"/>
    </source>
</evidence>
<dbReference type="RefSeq" id="XP_022250405.1">
    <property type="nucleotide sequence ID" value="XM_022394697.1"/>
</dbReference>
<gene>
    <name evidence="9 10 11 12" type="primary">LOC106466645</name>
</gene>
<protein>
    <recommendedName>
        <fullName evidence="3">UDP-N-acetylglucosamine diphosphorylase</fullName>
        <ecNumber evidence="3">2.7.7.23</ecNumber>
    </recommendedName>
</protein>
<dbReference type="PANTHER" id="PTHR11952:SF2">
    <property type="entry name" value="LD24639P"/>
    <property type="match status" value="1"/>
</dbReference>
<dbReference type="InterPro" id="IPR039741">
    <property type="entry name" value="UDP-sugar_pyrophosphorylase"/>
</dbReference>
<dbReference type="EC" id="2.7.7.23" evidence="3"/>
<dbReference type="InterPro" id="IPR002618">
    <property type="entry name" value="UDPGP_fam"/>
</dbReference>
<sequence>MDVKTLQDNLAYYGQEHLLKFWPSLTDEQRTLLYDDLASLDLAEVTEIFQHCNITPSEENGKLDELLQPIPSEHHGSLSRTSPDLLDIYRKEGLRQIAEGRVAVLLLAGGQGTRLGVNYPKGMYDVGLPTQKTLYHLQGERIVRLEHLAEELTGKRGSVPWYIMTSGHTMGPTLEFFASHNYFGLRKENIVMFEQGMLPCFTFDGKIIQQSPWKIATAPDGNGGLYRALRKKGIIDDMERRGIKYIHVYCVDNILVKMADPVFIGYCISKGANCAAKVVEKSFPMEPVGVVCKVAGKYQVVEYSEITPRTAQKRGPDGRLMFNAANICNHFFTLDFLRDVTNSNNLKHHVARKKIPYTNDNGQIVKPEKPNGIKLEKFVFDVFEFTNKFAVWEVLRKDEFSPLKNADGAEKDTPTTAREDLFDLHRRYLQKAGGKIAEVNGHPVSLIHNGSSVYQNGTANDHGHHNNDSSDTQNKSIKPYSKRTEVCEISPLVTYDGEGLEELVKGKTFVPPVILDFPYEHNFHQNGPNNIRSD</sequence>
<evidence type="ECO:0000313" key="12">
    <source>
        <dbReference type="RefSeq" id="XP_022250405.1"/>
    </source>
</evidence>
<dbReference type="PANTHER" id="PTHR11952">
    <property type="entry name" value="UDP- GLUCOSE PYROPHOSPHORYLASE"/>
    <property type="match status" value="1"/>
</dbReference>
<evidence type="ECO:0000256" key="3">
    <source>
        <dbReference type="ARBA" id="ARBA00012457"/>
    </source>
</evidence>
<dbReference type="RefSeq" id="XP_022250404.1">
    <property type="nucleotide sequence ID" value="XM_022394696.1"/>
</dbReference>
<evidence type="ECO:0000256" key="7">
    <source>
        <dbReference type="SAM" id="MobiDB-lite"/>
    </source>
</evidence>
<feature type="region of interest" description="Disordered" evidence="7">
    <location>
        <begin position="447"/>
        <end position="480"/>
    </location>
</feature>
<keyword evidence="8" id="KW-1185">Reference proteome</keyword>
<feature type="compositionally biased region" description="Polar residues" evidence="7">
    <location>
        <begin position="448"/>
        <end position="459"/>
    </location>
</feature>
<proteinExistence type="inferred from homology"/>
<dbReference type="GeneID" id="106466645"/>
<reference evidence="9 10" key="1">
    <citation type="submission" date="2025-05" db="UniProtKB">
        <authorList>
            <consortium name="RefSeq"/>
        </authorList>
    </citation>
    <scope>IDENTIFICATION</scope>
    <source>
        <tissue evidence="9 10">Muscle</tissue>
    </source>
</reference>
<evidence type="ECO:0000256" key="2">
    <source>
        <dbReference type="ARBA" id="ARBA00010401"/>
    </source>
</evidence>
<accession>A0ABM1T3E9</accession>
<dbReference type="RefSeq" id="XP_013782391.1">
    <property type="nucleotide sequence ID" value="XM_013926937.2"/>
</dbReference>
<organism evidence="8 12">
    <name type="scientific">Limulus polyphemus</name>
    <name type="common">Atlantic horseshoe crab</name>
    <dbReference type="NCBI Taxonomy" id="6850"/>
    <lineage>
        <taxon>Eukaryota</taxon>
        <taxon>Metazoa</taxon>
        <taxon>Ecdysozoa</taxon>
        <taxon>Arthropoda</taxon>
        <taxon>Chelicerata</taxon>
        <taxon>Merostomata</taxon>
        <taxon>Xiphosura</taxon>
        <taxon>Limulidae</taxon>
        <taxon>Limulus</taxon>
    </lineage>
</organism>
<name>A0ABM1T3E9_LIMPO</name>
<keyword evidence="5" id="KW-0548">Nucleotidyltransferase</keyword>
<evidence type="ECO:0000313" key="10">
    <source>
        <dbReference type="RefSeq" id="XP_013782391.1"/>
    </source>
</evidence>
<dbReference type="Pfam" id="PF01704">
    <property type="entry name" value="UDPGP"/>
    <property type="match status" value="1"/>
</dbReference>
<dbReference type="RefSeq" id="XP_013782390.1">
    <property type="nucleotide sequence ID" value="XM_013926936.2"/>
</dbReference>
<dbReference type="CDD" id="cd04193">
    <property type="entry name" value="UDPGlcNAc_PPase"/>
    <property type="match status" value="1"/>
</dbReference>
<evidence type="ECO:0000313" key="8">
    <source>
        <dbReference type="Proteomes" id="UP000694941"/>
    </source>
</evidence>
<dbReference type="Gene3D" id="3.90.550.10">
    <property type="entry name" value="Spore Coat Polysaccharide Biosynthesis Protein SpsA, Chain A"/>
    <property type="match status" value="1"/>
</dbReference>
<evidence type="ECO:0000256" key="5">
    <source>
        <dbReference type="ARBA" id="ARBA00022695"/>
    </source>
</evidence>
<evidence type="ECO:0000313" key="9">
    <source>
        <dbReference type="RefSeq" id="XP_013782390.1"/>
    </source>
</evidence>
<dbReference type="SUPFAM" id="SSF53448">
    <property type="entry name" value="Nucleotide-diphospho-sugar transferases"/>
    <property type="match status" value="1"/>
</dbReference>